<dbReference type="OrthoDB" id="9801152at2"/>
<dbReference type="SUPFAM" id="SSF55681">
    <property type="entry name" value="Class II aaRS and biotin synthetases"/>
    <property type="match status" value="1"/>
</dbReference>
<evidence type="ECO:0000256" key="1">
    <source>
        <dbReference type="ARBA" id="ARBA00008226"/>
    </source>
</evidence>
<keyword evidence="4 10" id="KW-0479">Metal-binding</keyword>
<comment type="subcellular location">
    <subcellularLocation>
        <location evidence="10">Cytoplasm</location>
    </subcellularLocation>
</comment>
<dbReference type="CDD" id="cd00775">
    <property type="entry name" value="LysRS_core"/>
    <property type="match status" value="1"/>
</dbReference>
<keyword evidence="6 10" id="KW-0067">ATP-binding</keyword>
<protein>
    <recommendedName>
        <fullName evidence="10">Lysine--tRNA ligase</fullName>
        <ecNumber evidence="10">6.1.1.6</ecNumber>
    </recommendedName>
    <alternativeName>
        <fullName evidence="10">Lysyl-tRNA synthetase</fullName>
        <shortName evidence="10">LysRS</shortName>
    </alternativeName>
</protein>
<keyword evidence="2 10" id="KW-0963">Cytoplasm</keyword>
<dbReference type="InterPro" id="IPR018149">
    <property type="entry name" value="Lys-tRNA-synth_II_C"/>
</dbReference>
<accession>A0A346DZ47</accession>
<dbReference type="PANTHER" id="PTHR42918">
    <property type="entry name" value="LYSYL-TRNA SYNTHETASE"/>
    <property type="match status" value="1"/>
</dbReference>
<feature type="binding site" evidence="10">
    <location>
        <position position="416"/>
    </location>
    <ligand>
        <name>Mg(2+)</name>
        <dbReference type="ChEBI" id="CHEBI:18420"/>
        <label>1</label>
    </ligand>
</feature>
<keyword evidence="7 10" id="KW-0648">Protein biosynthesis</keyword>
<evidence type="ECO:0000256" key="7">
    <source>
        <dbReference type="ARBA" id="ARBA00022917"/>
    </source>
</evidence>
<evidence type="ECO:0000256" key="2">
    <source>
        <dbReference type="ARBA" id="ARBA00022490"/>
    </source>
</evidence>
<evidence type="ECO:0000256" key="6">
    <source>
        <dbReference type="ARBA" id="ARBA00022840"/>
    </source>
</evidence>
<comment type="catalytic activity">
    <reaction evidence="9 10 11">
        <text>tRNA(Lys) + L-lysine + ATP = L-lysyl-tRNA(Lys) + AMP + diphosphate</text>
        <dbReference type="Rhea" id="RHEA:20792"/>
        <dbReference type="Rhea" id="RHEA-COMP:9696"/>
        <dbReference type="Rhea" id="RHEA-COMP:9697"/>
        <dbReference type="ChEBI" id="CHEBI:30616"/>
        <dbReference type="ChEBI" id="CHEBI:32551"/>
        <dbReference type="ChEBI" id="CHEBI:33019"/>
        <dbReference type="ChEBI" id="CHEBI:78442"/>
        <dbReference type="ChEBI" id="CHEBI:78529"/>
        <dbReference type="ChEBI" id="CHEBI:456215"/>
        <dbReference type="EC" id="6.1.1.6"/>
    </reaction>
</comment>
<evidence type="ECO:0000256" key="11">
    <source>
        <dbReference type="RuleBase" id="RU000336"/>
    </source>
</evidence>
<feature type="domain" description="Aminoacyl-transfer RNA synthetases class-II family profile" evidence="12">
    <location>
        <begin position="178"/>
        <end position="493"/>
    </location>
</feature>
<dbReference type="RefSeq" id="WP_115955845.1">
    <property type="nucleotide sequence ID" value="NZ_CP028374.1"/>
</dbReference>
<dbReference type="SUPFAM" id="SSF50249">
    <property type="entry name" value="Nucleic acid-binding proteins"/>
    <property type="match status" value="1"/>
</dbReference>
<dbReference type="InterPro" id="IPR004365">
    <property type="entry name" value="NA-bd_OB_tRNA"/>
</dbReference>
<dbReference type="InterPro" id="IPR045864">
    <property type="entry name" value="aa-tRNA-synth_II/BPL/LPL"/>
</dbReference>
<feature type="binding site" evidence="10">
    <location>
        <position position="409"/>
    </location>
    <ligand>
        <name>Mg(2+)</name>
        <dbReference type="ChEBI" id="CHEBI:18420"/>
        <label>1</label>
    </ligand>
</feature>
<dbReference type="InterPro" id="IPR004364">
    <property type="entry name" value="Aa-tRNA-synt_II"/>
</dbReference>
<proteinExistence type="inferred from homology"/>
<dbReference type="PROSITE" id="PS50862">
    <property type="entry name" value="AA_TRNA_LIGASE_II"/>
    <property type="match status" value="1"/>
</dbReference>
<dbReference type="FunFam" id="2.40.50.140:FF:000024">
    <property type="entry name" value="Lysine--tRNA ligase"/>
    <property type="match status" value="1"/>
</dbReference>
<dbReference type="Proteomes" id="UP000256856">
    <property type="component" value="Chromosome"/>
</dbReference>
<dbReference type="GO" id="GO:0004824">
    <property type="term" value="F:lysine-tRNA ligase activity"/>
    <property type="evidence" value="ECO:0007669"/>
    <property type="project" value="UniProtKB-UniRule"/>
</dbReference>
<evidence type="ECO:0000256" key="4">
    <source>
        <dbReference type="ARBA" id="ARBA00022723"/>
    </source>
</evidence>
<keyword evidence="8 10" id="KW-0030">Aminoacyl-tRNA synthetase</keyword>
<dbReference type="EC" id="6.1.1.6" evidence="10"/>
<dbReference type="InterPro" id="IPR002313">
    <property type="entry name" value="Lys-tRNA-ligase_II"/>
</dbReference>
<dbReference type="GO" id="GO:0005524">
    <property type="term" value="F:ATP binding"/>
    <property type="evidence" value="ECO:0007669"/>
    <property type="project" value="UniProtKB-UniRule"/>
</dbReference>
<comment type="similarity">
    <text evidence="1 10">Belongs to the class-II aminoacyl-tRNA synthetase family.</text>
</comment>
<evidence type="ECO:0000259" key="12">
    <source>
        <dbReference type="PROSITE" id="PS50862"/>
    </source>
</evidence>
<comment type="subunit">
    <text evidence="10">Homodimer.</text>
</comment>
<keyword evidence="14" id="KW-1185">Reference proteome</keyword>
<keyword evidence="10 11" id="KW-0460">Magnesium</keyword>
<evidence type="ECO:0000313" key="14">
    <source>
        <dbReference type="Proteomes" id="UP000256856"/>
    </source>
</evidence>
<dbReference type="Gene3D" id="2.40.50.140">
    <property type="entry name" value="Nucleic acid-binding proteins"/>
    <property type="match status" value="1"/>
</dbReference>
<evidence type="ECO:0000256" key="10">
    <source>
        <dbReference type="HAMAP-Rule" id="MF_00252"/>
    </source>
</evidence>
<evidence type="ECO:0000313" key="13">
    <source>
        <dbReference type="EMBL" id="AXN02002.1"/>
    </source>
</evidence>
<dbReference type="GO" id="GO:0005829">
    <property type="term" value="C:cytosol"/>
    <property type="evidence" value="ECO:0007669"/>
    <property type="project" value="TreeGrafter"/>
</dbReference>
<sequence>MNQLKNNKKNQEIISRLNKLDILRYQGFSFPNNFNFINNSKQIKKKYISKKKIYFQKKNINIKIAGRITNLRIMGKATFIILQDEYGKIQLYFNKNSLINDSYKEKCKILDIGDIIGVKGKLFITNTKELSIYCNYIKILTKSLKPFPNKFHGVINKELKYRYRYLDLISNAKIKKKFIIRSKIIHEIRKFMTKNNFIEVETPMMQSIPGGGIAKPFKTYHNALNMNIYLRISPELFLKRLIIGGFNKIFEINRSFRNEGISTHHNPEFTMMELYIAYKNYKDLMKFTEKLLYKITKTIKKKYKIKYGNHIFNFKPPFKKMTMKESIIKYYPKITSENINNFNELNKIAKELNIKLNINSTKGYIIKKIFEKTVEPYLIHPTFITNYPIDISPLAKKNDINSEIADRFEFFINGHELANGFSELNDPEEQEYRFKKQIKDNNKYTFYDNEYIKALKYGLPPTAGLGIGIDRLIMILTNSHSIKDVILFPVMKPQK</sequence>
<dbReference type="AlphaFoldDB" id="A0A346DZ47"/>
<dbReference type="Pfam" id="PF01336">
    <property type="entry name" value="tRNA_anti-codon"/>
    <property type="match status" value="1"/>
</dbReference>
<dbReference type="PRINTS" id="PR00982">
    <property type="entry name" value="TRNASYNTHLYS"/>
</dbReference>
<dbReference type="NCBIfam" id="NF001756">
    <property type="entry name" value="PRK00484.1"/>
    <property type="match status" value="1"/>
</dbReference>
<dbReference type="InterPro" id="IPR044136">
    <property type="entry name" value="Lys-tRNA-ligase_II_N"/>
</dbReference>
<dbReference type="GO" id="GO:0006430">
    <property type="term" value="P:lysyl-tRNA aminoacylation"/>
    <property type="evidence" value="ECO:0007669"/>
    <property type="project" value="UniProtKB-UniRule"/>
</dbReference>
<dbReference type="EMBL" id="CP028374">
    <property type="protein sequence ID" value="AXN02002.1"/>
    <property type="molecule type" value="Genomic_DNA"/>
</dbReference>
<reference evidence="13 14" key="1">
    <citation type="submission" date="2018-03" db="EMBL/GenBank/DDBJ databases">
        <title>A parallel universe: an anciently diverged bacterial symbiosis in a Hawaiian planthopper (Hemiptera: Cixiidae) reveals rearranged nutritional responsibilities.</title>
        <authorList>
            <person name="Bennett G."/>
            <person name="Mao M."/>
        </authorList>
    </citation>
    <scope>NUCLEOTIDE SEQUENCE [LARGE SCALE GENOMIC DNA]</scope>
    <source>
        <strain evidence="13 14">OLIH</strain>
    </source>
</reference>
<dbReference type="NCBIfam" id="TIGR00499">
    <property type="entry name" value="lysS_bact"/>
    <property type="match status" value="1"/>
</dbReference>
<dbReference type="KEGG" id="ppet:C9I82_020"/>
<dbReference type="InterPro" id="IPR006195">
    <property type="entry name" value="aa-tRNA-synth_II"/>
</dbReference>
<gene>
    <name evidence="10" type="primary">lysS</name>
    <name evidence="13" type="ORF">C9I82_020</name>
</gene>
<feature type="binding site" evidence="10">
    <location>
        <position position="416"/>
    </location>
    <ligand>
        <name>Mg(2+)</name>
        <dbReference type="ChEBI" id="CHEBI:18420"/>
        <label>2</label>
    </ligand>
</feature>
<evidence type="ECO:0000256" key="5">
    <source>
        <dbReference type="ARBA" id="ARBA00022741"/>
    </source>
</evidence>
<comment type="cofactor">
    <cofactor evidence="10 11">
        <name>Mg(2+)</name>
        <dbReference type="ChEBI" id="CHEBI:18420"/>
    </cofactor>
    <text evidence="10 11">Binds 3 Mg(2+) ions per subunit.</text>
</comment>
<keyword evidence="5 10" id="KW-0547">Nucleotide-binding</keyword>
<dbReference type="Pfam" id="PF00152">
    <property type="entry name" value="tRNA-synt_2"/>
    <property type="match status" value="1"/>
</dbReference>
<keyword evidence="3 10" id="KW-0436">Ligase</keyword>
<evidence type="ECO:0000256" key="8">
    <source>
        <dbReference type="ARBA" id="ARBA00023146"/>
    </source>
</evidence>
<dbReference type="InterPro" id="IPR012340">
    <property type="entry name" value="NA-bd_OB-fold"/>
</dbReference>
<evidence type="ECO:0000256" key="3">
    <source>
        <dbReference type="ARBA" id="ARBA00022598"/>
    </source>
</evidence>
<dbReference type="CDD" id="cd04322">
    <property type="entry name" value="LysRS_N"/>
    <property type="match status" value="1"/>
</dbReference>
<organism evidence="13 14">
    <name type="scientific">Candidatus Purcelliella pentastirinorum</name>
    <dbReference type="NCBI Taxonomy" id="472834"/>
    <lineage>
        <taxon>Bacteria</taxon>
        <taxon>Pseudomonadati</taxon>
        <taxon>Pseudomonadota</taxon>
        <taxon>Gammaproteobacteria</taxon>
        <taxon>Enterobacterales</taxon>
        <taxon>Enterobacteriaceae</taxon>
        <taxon>Candidatus Purcelliella</taxon>
    </lineage>
</organism>
<name>A0A346DZ47_9ENTR</name>
<dbReference type="HAMAP" id="MF_00252">
    <property type="entry name" value="Lys_tRNA_synth_class2"/>
    <property type="match status" value="1"/>
</dbReference>
<dbReference type="Gene3D" id="3.30.930.10">
    <property type="entry name" value="Bira Bifunctional Protein, Domain 2"/>
    <property type="match status" value="1"/>
</dbReference>
<dbReference type="PANTHER" id="PTHR42918:SF15">
    <property type="entry name" value="LYSINE--TRNA LIGASE, CHLOROPLASTIC_MITOCHONDRIAL"/>
    <property type="match status" value="1"/>
</dbReference>
<dbReference type="GO" id="GO:0000287">
    <property type="term" value="F:magnesium ion binding"/>
    <property type="evidence" value="ECO:0007669"/>
    <property type="project" value="UniProtKB-UniRule"/>
</dbReference>
<dbReference type="GO" id="GO:0000049">
    <property type="term" value="F:tRNA binding"/>
    <property type="evidence" value="ECO:0007669"/>
    <property type="project" value="TreeGrafter"/>
</dbReference>
<evidence type="ECO:0000256" key="9">
    <source>
        <dbReference type="ARBA" id="ARBA00048573"/>
    </source>
</evidence>